<proteinExistence type="predicted"/>
<accession>A0A5D3ASM9</accession>
<feature type="compositionally biased region" description="Polar residues" evidence="1">
    <location>
        <begin position="18"/>
        <end position="28"/>
    </location>
</feature>
<keyword evidence="3" id="KW-1185">Reference proteome</keyword>
<evidence type="ECO:0000313" key="3">
    <source>
        <dbReference type="Proteomes" id="UP000322245"/>
    </source>
</evidence>
<sequence>MSTNESQYTVEDRDASVYDNTNAESSKTGQKKTASRPFSELTEKEQKRRLNKRESEARRTRNRDSKIHELEARYAAALTTSSELNAEQQYLLAELSKANAENQLRKEQLPHGKDAPWDYDDDRYDWDLAISGTDEAAATATEGH</sequence>
<evidence type="ECO:0000256" key="1">
    <source>
        <dbReference type="SAM" id="MobiDB-lite"/>
    </source>
</evidence>
<comment type="caution">
    <text evidence="2">The sequence shown here is derived from an EMBL/GenBank/DDBJ whole genome shotgun (WGS) entry which is preliminary data.</text>
</comment>
<feature type="region of interest" description="Disordered" evidence="1">
    <location>
        <begin position="1"/>
        <end position="67"/>
    </location>
</feature>
<organism evidence="2 3">
    <name type="scientific">Cryptococcus floricola</name>
    <dbReference type="NCBI Taxonomy" id="2591691"/>
    <lineage>
        <taxon>Eukaryota</taxon>
        <taxon>Fungi</taxon>
        <taxon>Dikarya</taxon>
        <taxon>Basidiomycota</taxon>
        <taxon>Agaricomycotina</taxon>
        <taxon>Tremellomycetes</taxon>
        <taxon>Tremellales</taxon>
        <taxon>Cryptococcaceae</taxon>
        <taxon>Cryptococcus</taxon>
    </lineage>
</organism>
<dbReference type="Proteomes" id="UP000322245">
    <property type="component" value="Unassembled WGS sequence"/>
</dbReference>
<name>A0A5D3ASM9_9TREE</name>
<feature type="compositionally biased region" description="Basic and acidic residues" evidence="1">
    <location>
        <begin position="41"/>
        <end position="67"/>
    </location>
</feature>
<dbReference type="AlphaFoldDB" id="A0A5D3ASM9"/>
<reference evidence="2 3" key="1">
    <citation type="submission" date="2017-05" db="EMBL/GenBank/DDBJ databases">
        <title>The Genome Sequence of Tsuchiyaea wingfieldii DSM 27421.</title>
        <authorList>
            <person name="Cuomo C."/>
            <person name="Passer A."/>
            <person name="Billmyre B."/>
            <person name="Heitman J."/>
        </authorList>
    </citation>
    <scope>NUCLEOTIDE SEQUENCE [LARGE SCALE GENOMIC DNA]</scope>
    <source>
        <strain evidence="2 3">DSM 27421</strain>
    </source>
</reference>
<evidence type="ECO:0000313" key="2">
    <source>
        <dbReference type="EMBL" id="TYJ53163.1"/>
    </source>
</evidence>
<dbReference type="EMBL" id="NIDF01000099">
    <property type="protein sequence ID" value="TYJ53163.1"/>
    <property type="molecule type" value="Genomic_DNA"/>
</dbReference>
<protein>
    <submittedName>
        <fullName evidence="2">Uncharacterized protein</fullName>
    </submittedName>
</protein>
<gene>
    <name evidence="2" type="ORF">B9479_006191</name>
</gene>